<comment type="caution">
    <text evidence="2">The sequence shown here is derived from an EMBL/GenBank/DDBJ whole genome shotgun (WGS) entry which is preliminary data.</text>
</comment>
<sequence>MTDHKTRDLDTLLSECAPAISEHGPLRGAALEAMARDARPTPRRVRRPLAIGAGAFALLLAGGAAAGAAYDWHVPWQDDAAPFAFALPSGAECNGILGNVQGPADEVAATNAFLGRSNLLDVVDIDAGIAWLRAHPMPFQLADGSEEIMVPGSPHWTADFEYELGFQMAYQDAIRSNLAAQGYDMNSLEGWEAVLTCPNAELPDMTDVVG</sequence>
<proteinExistence type="predicted"/>
<evidence type="ECO:0000256" key="1">
    <source>
        <dbReference type="SAM" id="Phobius"/>
    </source>
</evidence>
<evidence type="ECO:0000313" key="3">
    <source>
        <dbReference type="Proteomes" id="UP000547973"/>
    </source>
</evidence>
<dbReference type="RefSeq" id="WP_062074092.1">
    <property type="nucleotide sequence ID" value="NZ_BBRC01000002.1"/>
</dbReference>
<name>A0A7Y9ZBB5_9MICO</name>
<dbReference type="Proteomes" id="UP000547973">
    <property type="component" value="Unassembled WGS sequence"/>
</dbReference>
<protein>
    <submittedName>
        <fullName evidence="2">Uncharacterized protein</fullName>
    </submittedName>
</protein>
<keyword evidence="1" id="KW-0472">Membrane</keyword>
<keyword evidence="3" id="KW-1185">Reference proteome</keyword>
<dbReference type="OrthoDB" id="5144581at2"/>
<reference evidence="2 3" key="1">
    <citation type="submission" date="2020-07" db="EMBL/GenBank/DDBJ databases">
        <title>Sequencing the genomes of 1000 actinobacteria strains.</title>
        <authorList>
            <person name="Klenk H.-P."/>
        </authorList>
    </citation>
    <scope>NUCLEOTIDE SEQUENCE [LARGE SCALE GENOMIC DNA]</scope>
    <source>
        <strain evidence="2 3">DSM 19970</strain>
    </source>
</reference>
<evidence type="ECO:0000313" key="2">
    <source>
        <dbReference type="EMBL" id="NYI42229.1"/>
    </source>
</evidence>
<gene>
    <name evidence="2" type="ORF">BKA03_002348</name>
</gene>
<dbReference type="AlphaFoldDB" id="A0A7Y9ZBB5"/>
<keyword evidence="1" id="KW-1133">Transmembrane helix</keyword>
<dbReference type="EMBL" id="JACBZO010000001">
    <property type="protein sequence ID" value="NYI42229.1"/>
    <property type="molecule type" value="Genomic_DNA"/>
</dbReference>
<keyword evidence="1" id="KW-0812">Transmembrane</keyword>
<organism evidence="2 3">
    <name type="scientific">Demequina lutea</name>
    <dbReference type="NCBI Taxonomy" id="431489"/>
    <lineage>
        <taxon>Bacteria</taxon>
        <taxon>Bacillati</taxon>
        <taxon>Actinomycetota</taxon>
        <taxon>Actinomycetes</taxon>
        <taxon>Micrococcales</taxon>
        <taxon>Demequinaceae</taxon>
        <taxon>Demequina</taxon>
    </lineage>
</organism>
<accession>A0A7Y9ZBB5</accession>
<feature type="transmembrane region" description="Helical" evidence="1">
    <location>
        <begin position="49"/>
        <end position="70"/>
    </location>
</feature>